<dbReference type="SUPFAM" id="SSF53850">
    <property type="entry name" value="Periplasmic binding protein-like II"/>
    <property type="match status" value="1"/>
</dbReference>
<comment type="similarity">
    <text evidence="1">Belongs to the bacterial solute-binding protein 3 family.</text>
</comment>
<evidence type="ECO:0000313" key="5">
    <source>
        <dbReference type="EMBL" id="ABE54867.1"/>
    </source>
</evidence>
<evidence type="ECO:0000256" key="3">
    <source>
        <dbReference type="SAM" id="SignalP"/>
    </source>
</evidence>
<name>Q12NV9_SHEDO</name>
<dbReference type="STRING" id="318161.Sden_1583"/>
<feature type="domain" description="Solute-binding protein family 3/N-terminal" evidence="4">
    <location>
        <begin position="22"/>
        <end position="251"/>
    </location>
</feature>
<protein>
    <submittedName>
        <fullName evidence="5">ABC transporter, periplasmic domain</fullName>
    </submittedName>
</protein>
<evidence type="ECO:0000313" key="6">
    <source>
        <dbReference type="Proteomes" id="UP000001982"/>
    </source>
</evidence>
<dbReference type="eggNOG" id="COG0834">
    <property type="taxonomic scope" value="Bacteria"/>
</dbReference>
<dbReference type="EMBL" id="CP000302">
    <property type="protein sequence ID" value="ABE54867.1"/>
    <property type="molecule type" value="Genomic_DNA"/>
</dbReference>
<dbReference type="SMART" id="SM00062">
    <property type="entry name" value="PBPb"/>
    <property type="match status" value="1"/>
</dbReference>
<dbReference type="RefSeq" id="WP_011496025.1">
    <property type="nucleotide sequence ID" value="NC_007954.1"/>
</dbReference>
<evidence type="ECO:0000259" key="4">
    <source>
        <dbReference type="SMART" id="SM00062"/>
    </source>
</evidence>
<proteinExistence type="inferred from homology"/>
<keyword evidence="6" id="KW-1185">Reference proteome</keyword>
<dbReference type="HOGENOM" id="CLU_064076_7_0_6"/>
<dbReference type="Proteomes" id="UP000001982">
    <property type="component" value="Chromosome"/>
</dbReference>
<keyword evidence="2 3" id="KW-0732">Signal</keyword>
<feature type="chain" id="PRO_5004181352" evidence="3">
    <location>
        <begin position="21"/>
        <end position="253"/>
    </location>
</feature>
<dbReference type="PANTHER" id="PTHR35936">
    <property type="entry name" value="MEMBRANE-BOUND LYTIC MUREIN TRANSGLYCOSYLASE F"/>
    <property type="match status" value="1"/>
</dbReference>
<dbReference type="PANTHER" id="PTHR35936:SF25">
    <property type="entry name" value="ABC TRANSPORTER SUBSTRATE-BINDING PROTEIN"/>
    <property type="match status" value="1"/>
</dbReference>
<organism evidence="5 6">
    <name type="scientific">Shewanella denitrificans (strain OS217 / ATCC BAA-1090 / DSM 15013)</name>
    <dbReference type="NCBI Taxonomy" id="318161"/>
    <lineage>
        <taxon>Bacteria</taxon>
        <taxon>Pseudomonadati</taxon>
        <taxon>Pseudomonadota</taxon>
        <taxon>Gammaproteobacteria</taxon>
        <taxon>Alteromonadales</taxon>
        <taxon>Shewanellaceae</taxon>
        <taxon>Shewanella</taxon>
    </lineage>
</organism>
<accession>Q12NV9</accession>
<sequence length="253" mass="27635">MNRNVNFILVCALCSSFSYADVVSIRADAWYPINGDAGSEKPGYMIEIAEAILTENGHSLDYQTMPWERSLTEVRAGKYDCVVGATPGDAEDFIFPEESWGAFESTFYVKKGNGWRYTDLDSVKNIKVGVIGGYAYSDEFDAYVAANKANAMVQVLNANNALEQNIKKLNAGRIDAVVESHLVMNAKLMEMGLVDNITSAGALTESEPIFIACSPAKASSKIYSSLFSGGIQKLRASGQLKTILDKYGLTDWK</sequence>
<reference evidence="5 6" key="1">
    <citation type="submission" date="2006-03" db="EMBL/GenBank/DDBJ databases">
        <title>Complete sequence of Shewanella denitrificans OS217.</title>
        <authorList>
            <consortium name="US DOE Joint Genome Institute"/>
            <person name="Copeland A."/>
            <person name="Lucas S."/>
            <person name="Lapidus A."/>
            <person name="Barry K."/>
            <person name="Detter J.C."/>
            <person name="Glavina del Rio T."/>
            <person name="Hammon N."/>
            <person name="Israni S."/>
            <person name="Dalin E."/>
            <person name="Tice H."/>
            <person name="Pitluck S."/>
            <person name="Brettin T."/>
            <person name="Bruce D."/>
            <person name="Han C."/>
            <person name="Tapia R."/>
            <person name="Gilna P."/>
            <person name="Kiss H."/>
            <person name="Schmutz J."/>
            <person name="Larimer F."/>
            <person name="Land M."/>
            <person name="Hauser L."/>
            <person name="Kyrpides N."/>
            <person name="Lykidis A."/>
            <person name="Richardson P."/>
        </authorList>
    </citation>
    <scope>NUCLEOTIDE SEQUENCE [LARGE SCALE GENOMIC DNA]</scope>
    <source>
        <strain evidence="6">OS217 / ATCC BAA-1090 / DSM 15013</strain>
    </source>
</reference>
<dbReference type="AlphaFoldDB" id="Q12NV9"/>
<dbReference type="Pfam" id="PF00497">
    <property type="entry name" value="SBP_bac_3"/>
    <property type="match status" value="1"/>
</dbReference>
<dbReference type="InterPro" id="IPR001638">
    <property type="entry name" value="Solute-binding_3/MltF_N"/>
</dbReference>
<gene>
    <name evidence="5" type="ordered locus">Sden_1583</name>
</gene>
<feature type="signal peptide" evidence="3">
    <location>
        <begin position="1"/>
        <end position="20"/>
    </location>
</feature>
<dbReference type="Gene3D" id="3.40.190.10">
    <property type="entry name" value="Periplasmic binding protein-like II"/>
    <property type="match status" value="2"/>
</dbReference>
<evidence type="ECO:0000256" key="1">
    <source>
        <dbReference type="ARBA" id="ARBA00010333"/>
    </source>
</evidence>
<evidence type="ECO:0000256" key="2">
    <source>
        <dbReference type="ARBA" id="ARBA00022729"/>
    </source>
</evidence>
<dbReference type="KEGG" id="sdn:Sden_1583"/>